<dbReference type="OrthoDB" id="5950832at2759"/>
<dbReference type="InterPro" id="IPR013783">
    <property type="entry name" value="Ig-like_fold"/>
</dbReference>
<dbReference type="AlphaFoldDB" id="A0A8C5PF78"/>
<dbReference type="PANTHER" id="PTHR16165">
    <property type="entry name" value="NXPE FAMILY MEMBER"/>
    <property type="match status" value="1"/>
</dbReference>
<dbReference type="SUPFAM" id="SSF81296">
    <property type="entry name" value="E set domains"/>
    <property type="match status" value="1"/>
</dbReference>
<keyword evidence="2" id="KW-1185">Reference proteome</keyword>
<name>A0A8C5PF78_9ANUR</name>
<dbReference type="InterPro" id="IPR026845">
    <property type="entry name" value="NXPH/NXPE"/>
</dbReference>
<evidence type="ECO:0000313" key="2">
    <source>
        <dbReference type="Proteomes" id="UP000694569"/>
    </source>
</evidence>
<reference evidence="1" key="1">
    <citation type="submission" date="2025-08" db="UniProtKB">
        <authorList>
            <consortium name="Ensembl"/>
        </authorList>
    </citation>
    <scope>IDENTIFICATION</scope>
</reference>
<reference evidence="1" key="2">
    <citation type="submission" date="2025-09" db="UniProtKB">
        <authorList>
            <consortium name="Ensembl"/>
        </authorList>
    </citation>
    <scope>IDENTIFICATION</scope>
</reference>
<sequence length="149" mass="16633">MSRLKTYGGDFFQAKLHSPKKKAGVTGQVKDYGNGSYLATFLLPWPGEAQVNVRLIHSIEAIAVLKDKRDKYPEKVYFNGYFKSLSVSEVTECNLKVSGKDICEYKDAATGEIWQCVRPKTLPCDSWRYHSAGGNRKVTNSFESALLSG</sequence>
<dbReference type="Gene3D" id="2.60.40.10">
    <property type="entry name" value="Immunoglobulins"/>
    <property type="match status" value="1"/>
</dbReference>
<protein>
    <submittedName>
        <fullName evidence="1">Uncharacterized protein</fullName>
    </submittedName>
</protein>
<organism evidence="1 2">
    <name type="scientific">Leptobrachium leishanense</name>
    <name type="common">Leishan spiny toad</name>
    <dbReference type="NCBI Taxonomy" id="445787"/>
    <lineage>
        <taxon>Eukaryota</taxon>
        <taxon>Metazoa</taxon>
        <taxon>Chordata</taxon>
        <taxon>Craniata</taxon>
        <taxon>Vertebrata</taxon>
        <taxon>Euteleostomi</taxon>
        <taxon>Amphibia</taxon>
        <taxon>Batrachia</taxon>
        <taxon>Anura</taxon>
        <taxon>Pelobatoidea</taxon>
        <taxon>Megophryidae</taxon>
        <taxon>Leptobrachium</taxon>
    </lineage>
</organism>
<evidence type="ECO:0000313" key="1">
    <source>
        <dbReference type="Ensembl" id="ENSLLEP00000018716.1"/>
    </source>
</evidence>
<dbReference type="Ensembl" id="ENSLLET00000019451.1">
    <property type="protein sequence ID" value="ENSLLEP00000018716.1"/>
    <property type="gene ID" value="ENSLLEG00000011882.1"/>
</dbReference>
<dbReference type="InterPro" id="IPR014756">
    <property type="entry name" value="Ig_E-set"/>
</dbReference>
<dbReference type="GeneTree" id="ENSGT00950000182866"/>
<proteinExistence type="predicted"/>
<dbReference type="Pfam" id="PF06312">
    <property type="entry name" value="Neurexophilin"/>
    <property type="match status" value="1"/>
</dbReference>
<dbReference type="PANTHER" id="PTHR16165:SF23">
    <property type="entry name" value="NEUREXOPHILIN AND PC-ESTERASE DOMAIN FAMILY, MEMBER 5"/>
    <property type="match status" value="1"/>
</dbReference>
<accession>A0A8C5PF78</accession>
<dbReference type="Proteomes" id="UP000694569">
    <property type="component" value="Unplaced"/>
</dbReference>